<keyword evidence="1" id="KW-0472">Membrane</keyword>
<dbReference type="InterPro" id="IPR026442">
    <property type="entry name" value="IPTL_CTERM"/>
</dbReference>
<dbReference type="NCBIfam" id="TIGR04174">
    <property type="entry name" value="IPTL_CTERM"/>
    <property type="match status" value="1"/>
</dbReference>
<reference evidence="4 5" key="2">
    <citation type="submission" date="2017-06" db="EMBL/GenBank/DDBJ databases">
        <authorList>
            <person name="Kim H.J."/>
            <person name="Triplett B.A."/>
        </authorList>
    </citation>
    <scope>NUCLEOTIDE SEQUENCE [LARGE SCALE GENOMIC DNA]</scope>
    <source>
        <strain evidence="4 5">BZC3</strain>
    </source>
</reference>
<protein>
    <recommendedName>
        <fullName evidence="3">IPTL-CTERM protein sorting domain-containing protein</fullName>
    </recommendedName>
</protein>
<proteinExistence type="predicted"/>
<feature type="transmembrane region" description="Helical" evidence="1">
    <location>
        <begin position="180"/>
        <end position="198"/>
    </location>
</feature>
<evidence type="ECO:0000313" key="4">
    <source>
        <dbReference type="EMBL" id="ASD25862.1"/>
    </source>
</evidence>
<organism evidence="4 5">
    <name type="scientific">Brevundimonas diminuta</name>
    <name type="common">Pseudomonas diminuta</name>
    <dbReference type="NCBI Taxonomy" id="293"/>
    <lineage>
        <taxon>Bacteria</taxon>
        <taxon>Pseudomonadati</taxon>
        <taxon>Pseudomonadota</taxon>
        <taxon>Alphaproteobacteria</taxon>
        <taxon>Caulobacterales</taxon>
        <taxon>Caulobacteraceae</taxon>
        <taxon>Brevundimonas</taxon>
    </lineage>
</organism>
<gene>
    <name evidence="4" type="ORF">CD943_02525</name>
</gene>
<evidence type="ECO:0000256" key="1">
    <source>
        <dbReference type="SAM" id="Phobius"/>
    </source>
</evidence>
<name>A0A1Z3LUF9_BREDI</name>
<feature type="domain" description="IPTL-CTERM protein sorting" evidence="3">
    <location>
        <begin position="172"/>
        <end position="200"/>
    </location>
</feature>
<keyword evidence="1" id="KW-0812">Transmembrane</keyword>
<evidence type="ECO:0000313" key="5">
    <source>
        <dbReference type="Proteomes" id="UP000197024"/>
    </source>
</evidence>
<sequence length="204" mass="20767">MKKTIAALVGATVVLAANAASAGVLTNVSVSLSDSRVSRPTDVTIRYTTATTLDAPSLRRNLLIATFGGLAMTDGDCGADVTFTVNGAPLAPAALSQCSVWGGNNVQFRLAAGASVAAGSNVEIVINSARVTTTATSGLYGATTFRTAMDSGAPIDTPATQPTYFISTPPPAPVPTLTEWAMILLTAALGGFAVLTIHRRRQGV</sequence>
<feature type="chain" id="PRO_5012735077" description="IPTL-CTERM protein sorting domain-containing protein" evidence="2">
    <location>
        <begin position="23"/>
        <end position="204"/>
    </location>
</feature>
<dbReference type="RefSeq" id="WP_088409991.1">
    <property type="nucleotide sequence ID" value="NZ_CP021995.1"/>
</dbReference>
<dbReference type="Proteomes" id="UP000197024">
    <property type="component" value="Chromosome"/>
</dbReference>
<accession>A0A1Z3LUF9</accession>
<feature type="signal peptide" evidence="2">
    <location>
        <begin position="1"/>
        <end position="22"/>
    </location>
</feature>
<evidence type="ECO:0000256" key="2">
    <source>
        <dbReference type="SAM" id="SignalP"/>
    </source>
</evidence>
<dbReference type="AlphaFoldDB" id="A0A1Z3LUF9"/>
<reference evidence="4 5" key="1">
    <citation type="submission" date="2017-06" db="EMBL/GenBank/DDBJ databases">
        <title>Biodegradation of gentamicin by bacterial consortia AMQD4 in synthetic medium and raw gentamicin sewage.</title>
        <authorList>
            <person name="Chang H."/>
            <person name="Feng Y."/>
            <person name="Li Z."/>
            <person name="Xue J."/>
            <person name="Cheng D."/>
        </authorList>
    </citation>
    <scope>NUCLEOTIDE SEQUENCE [LARGE SCALE GENOMIC DNA]</scope>
    <source>
        <strain evidence="4 5">BZC3</strain>
    </source>
</reference>
<dbReference type="EMBL" id="CP021995">
    <property type="protein sequence ID" value="ASD25862.1"/>
    <property type="molecule type" value="Genomic_DNA"/>
</dbReference>
<keyword evidence="1" id="KW-1133">Transmembrane helix</keyword>
<dbReference type="Pfam" id="PF18203">
    <property type="entry name" value="IPTL-CTERM"/>
    <property type="match status" value="1"/>
</dbReference>
<evidence type="ECO:0000259" key="3">
    <source>
        <dbReference type="Pfam" id="PF18203"/>
    </source>
</evidence>
<keyword evidence="2" id="KW-0732">Signal</keyword>